<name>A0AAW7Z1K7_9ALTE</name>
<dbReference type="PANTHER" id="PTHR30388:SF4">
    <property type="entry name" value="MOLYBDENUM COFACTOR INSERTION CHAPERONE PAOD"/>
    <property type="match status" value="1"/>
</dbReference>
<evidence type="ECO:0000313" key="4">
    <source>
        <dbReference type="Proteomes" id="UP001170717"/>
    </source>
</evidence>
<dbReference type="InterPro" id="IPR003777">
    <property type="entry name" value="XdhC_CoxI"/>
</dbReference>
<dbReference type="AlphaFoldDB" id="A0AAW7Z1K7"/>
<dbReference type="PANTHER" id="PTHR30388">
    <property type="entry name" value="ALDEHYDE OXIDOREDUCTASE MOLYBDENUM COFACTOR ASSEMBLY PROTEIN"/>
    <property type="match status" value="1"/>
</dbReference>
<dbReference type="Gene3D" id="3.40.50.720">
    <property type="entry name" value="NAD(P)-binding Rossmann-like Domain"/>
    <property type="match status" value="1"/>
</dbReference>
<protein>
    <submittedName>
        <fullName evidence="3">XdhC/CoxI family protein</fullName>
    </submittedName>
</protein>
<proteinExistence type="predicted"/>
<feature type="domain" description="XdhC- CoxI" evidence="1">
    <location>
        <begin position="17"/>
        <end position="81"/>
    </location>
</feature>
<gene>
    <name evidence="3" type="ORF">Q4527_06650</name>
</gene>
<accession>A0AAW7Z1K7</accession>
<feature type="domain" description="XdhC Rossmann" evidence="2">
    <location>
        <begin position="194"/>
        <end position="334"/>
    </location>
</feature>
<evidence type="ECO:0000259" key="1">
    <source>
        <dbReference type="Pfam" id="PF02625"/>
    </source>
</evidence>
<sequence>MSNQLIHLLAQWYPRKDSHQWVLGLIYKTEGSCYRKAGAVMLFSDAGHQLGVLSGGCLESDINKQAQRVMQDGKYRTAVYDDNDEEDIAFKLGVGCGGVVHLALLPVNSDNHYLQLHTVYSHLVSGNACLWKQEINGELSSSVSICGAQPTGSSELADTTPLVKAAAKKVAASLDTQNGKRFLTVHCQPPPHILIIGGGYDATFVVKMAVQQGWSVSVWDPRPAQARVEHFTDANFIVESTEADALNLHIAEHNVDAAVLMSHHRQIDSKALATLSRHPLKYVAMLGPIHRKEEMFALAGVTESDFQGFFASPAGFDIGGDLPESIALSIIAQCHAVLAQKLPSLQQ</sequence>
<comment type="caution">
    <text evidence="3">The sequence shown here is derived from an EMBL/GenBank/DDBJ whole genome shotgun (WGS) entry which is preliminary data.</text>
</comment>
<dbReference type="Pfam" id="PF13478">
    <property type="entry name" value="XdhC_C"/>
    <property type="match status" value="1"/>
</dbReference>
<evidence type="ECO:0000259" key="2">
    <source>
        <dbReference type="Pfam" id="PF13478"/>
    </source>
</evidence>
<dbReference type="InterPro" id="IPR052698">
    <property type="entry name" value="MoCofactor_Util/Proc"/>
</dbReference>
<dbReference type="EMBL" id="JAUOQI010000004">
    <property type="protein sequence ID" value="MDO6577063.1"/>
    <property type="molecule type" value="Genomic_DNA"/>
</dbReference>
<dbReference type="RefSeq" id="WP_061997047.1">
    <property type="nucleotide sequence ID" value="NZ_CP015345.1"/>
</dbReference>
<organism evidence="3 4">
    <name type="scientific">Alteromonas stellipolaris</name>
    <dbReference type="NCBI Taxonomy" id="233316"/>
    <lineage>
        <taxon>Bacteria</taxon>
        <taxon>Pseudomonadati</taxon>
        <taxon>Pseudomonadota</taxon>
        <taxon>Gammaproteobacteria</taxon>
        <taxon>Alteromonadales</taxon>
        <taxon>Alteromonadaceae</taxon>
        <taxon>Alteromonas/Salinimonas group</taxon>
        <taxon>Alteromonas</taxon>
    </lineage>
</organism>
<reference evidence="3" key="1">
    <citation type="submission" date="2023-07" db="EMBL/GenBank/DDBJ databases">
        <title>Genome content predicts the carbon catabolic preferences of heterotrophic bacteria.</title>
        <authorList>
            <person name="Gralka M."/>
        </authorList>
    </citation>
    <scope>NUCLEOTIDE SEQUENCE</scope>
    <source>
        <strain evidence="3">F2M12</strain>
    </source>
</reference>
<dbReference type="Proteomes" id="UP001170717">
    <property type="component" value="Unassembled WGS sequence"/>
</dbReference>
<dbReference type="InterPro" id="IPR027051">
    <property type="entry name" value="XdhC_Rossmann_dom"/>
</dbReference>
<evidence type="ECO:0000313" key="3">
    <source>
        <dbReference type="EMBL" id="MDO6577063.1"/>
    </source>
</evidence>
<dbReference type="Pfam" id="PF02625">
    <property type="entry name" value="XdhC_CoxI"/>
    <property type="match status" value="1"/>
</dbReference>